<evidence type="ECO:0000259" key="1">
    <source>
        <dbReference type="PROSITE" id="PS50404"/>
    </source>
</evidence>
<name>A0A922T4X5_9HYPH</name>
<reference evidence="3 4" key="1">
    <citation type="submission" date="2014-06" db="EMBL/GenBank/DDBJ databases">
        <title>Rhizobium pelagicum/R2-400B4.</title>
        <authorList>
            <person name="Kimes N.E."/>
            <person name="Lopez-Perez M."/>
        </authorList>
    </citation>
    <scope>NUCLEOTIDE SEQUENCE [LARGE SCALE GENOMIC DNA]</scope>
    <source>
        <strain evidence="3 4">R2-400B4</strain>
    </source>
</reference>
<sequence>MYTLYFSPNACSLASHIALAESGLPYQLRRLQFAENEQRSPEYLKHNPNGRVPALVTDRGTLIESPAILAFIAQAAPEAKLAPLEDPFAFARMQGFNSFIASTVHVAYAHRRRGYRWAERQESLDDMAARMPQNMRDSFAIIENDLFAGPWVLGEDYSVADAYLFTMSDWLGGAGVDINDFPKVADHYRRMRQRPAVQRALETEKEAAAA</sequence>
<dbReference type="InterPro" id="IPR004045">
    <property type="entry name" value="Glutathione_S-Trfase_N"/>
</dbReference>
<dbReference type="InterPro" id="IPR036249">
    <property type="entry name" value="Thioredoxin-like_sf"/>
</dbReference>
<dbReference type="CDD" id="cd03057">
    <property type="entry name" value="GST_N_Beta"/>
    <property type="match status" value="1"/>
</dbReference>
<dbReference type="AlphaFoldDB" id="A0A922T4X5"/>
<dbReference type="Gene3D" id="1.20.1050.10">
    <property type="match status" value="1"/>
</dbReference>
<evidence type="ECO:0000313" key="4">
    <source>
        <dbReference type="Proteomes" id="UP000052167"/>
    </source>
</evidence>
<dbReference type="PANTHER" id="PTHR44051">
    <property type="entry name" value="GLUTATHIONE S-TRANSFERASE-RELATED"/>
    <property type="match status" value="1"/>
</dbReference>
<dbReference type="PROSITE" id="PS50404">
    <property type="entry name" value="GST_NTER"/>
    <property type="match status" value="1"/>
</dbReference>
<dbReference type="OrthoDB" id="7583243at2"/>
<feature type="domain" description="GST C-terminal" evidence="2">
    <location>
        <begin position="86"/>
        <end position="210"/>
    </location>
</feature>
<dbReference type="Proteomes" id="UP000052167">
    <property type="component" value="Unassembled WGS sequence"/>
</dbReference>
<evidence type="ECO:0000313" key="3">
    <source>
        <dbReference type="EMBL" id="KEQ02411.1"/>
    </source>
</evidence>
<dbReference type="RefSeq" id="WP_037169913.1">
    <property type="nucleotide sequence ID" value="NZ_CAJXID010000055.1"/>
</dbReference>
<dbReference type="Gene3D" id="3.40.30.10">
    <property type="entry name" value="Glutaredoxin"/>
    <property type="match status" value="1"/>
</dbReference>
<dbReference type="InterPro" id="IPR010987">
    <property type="entry name" value="Glutathione-S-Trfase_C-like"/>
</dbReference>
<dbReference type="PANTHER" id="PTHR44051:SF8">
    <property type="entry name" value="GLUTATHIONE S-TRANSFERASE GSTA"/>
    <property type="match status" value="1"/>
</dbReference>
<organism evidence="3 4">
    <name type="scientific">Pseudorhizobium pelagicum</name>
    <dbReference type="NCBI Taxonomy" id="1509405"/>
    <lineage>
        <taxon>Bacteria</taxon>
        <taxon>Pseudomonadati</taxon>
        <taxon>Pseudomonadota</taxon>
        <taxon>Alphaproteobacteria</taxon>
        <taxon>Hyphomicrobiales</taxon>
        <taxon>Rhizobiaceae</taxon>
        <taxon>Rhizobium/Agrobacterium group</taxon>
        <taxon>Pseudorhizobium</taxon>
    </lineage>
</organism>
<protein>
    <submittedName>
        <fullName evidence="3">Glutathione S-transferase</fullName>
    </submittedName>
</protein>
<keyword evidence="4" id="KW-1185">Reference proteome</keyword>
<gene>
    <name evidence="3" type="ORF">GV68_22060</name>
</gene>
<dbReference type="EMBL" id="JOKJ01000054">
    <property type="protein sequence ID" value="KEQ02411.1"/>
    <property type="molecule type" value="Genomic_DNA"/>
</dbReference>
<accession>A0A922T4X5</accession>
<dbReference type="SFLD" id="SFLDS00019">
    <property type="entry name" value="Glutathione_Transferase_(cytos"/>
    <property type="match status" value="1"/>
</dbReference>
<dbReference type="Pfam" id="PF02798">
    <property type="entry name" value="GST_N"/>
    <property type="match status" value="1"/>
</dbReference>
<evidence type="ECO:0000259" key="2">
    <source>
        <dbReference type="PROSITE" id="PS50405"/>
    </source>
</evidence>
<comment type="caution">
    <text evidence="3">The sequence shown here is derived from an EMBL/GenBank/DDBJ whole genome shotgun (WGS) entry which is preliminary data.</text>
</comment>
<dbReference type="CDD" id="cd03188">
    <property type="entry name" value="GST_C_Beta"/>
    <property type="match status" value="1"/>
</dbReference>
<feature type="domain" description="GST N-terminal" evidence="1">
    <location>
        <begin position="1"/>
        <end position="80"/>
    </location>
</feature>
<dbReference type="PROSITE" id="PS50405">
    <property type="entry name" value="GST_CTER"/>
    <property type="match status" value="1"/>
</dbReference>
<dbReference type="SFLD" id="SFLDG01150">
    <property type="entry name" value="Main.1:_Beta-like"/>
    <property type="match status" value="1"/>
</dbReference>
<dbReference type="SUPFAM" id="SSF47616">
    <property type="entry name" value="GST C-terminal domain-like"/>
    <property type="match status" value="1"/>
</dbReference>
<dbReference type="SFLD" id="SFLDG00358">
    <property type="entry name" value="Main_(cytGST)"/>
    <property type="match status" value="1"/>
</dbReference>
<dbReference type="InterPro" id="IPR040079">
    <property type="entry name" value="Glutathione_S-Trfase"/>
</dbReference>
<dbReference type="Pfam" id="PF13410">
    <property type="entry name" value="GST_C_2"/>
    <property type="match status" value="1"/>
</dbReference>
<dbReference type="InterPro" id="IPR036282">
    <property type="entry name" value="Glutathione-S-Trfase_C_sf"/>
</dbReference>
<dbReference type="SUPFAM" id="SSF52833">
    <property type="entry name" value="Thioredoxin-like"/>
    <property type="match status" value="1"/>
</dbReference>
<proteinExistence type="predicted"/>